<dbReference type="PRINTS" id="PR00633">
    <property type="entry name" value="RCCNDNSATION"/>
</dbReference>
<evidence type="ECO:0000313" key="4">
    <source>
        <dbReference type="EMBL" id="MTD16105.1"/>
    </source>
</evidence>
<comment type="caution">
    <text evidence="4">The sequence shown here is derived from an EMBL/GenBank/DDBJ whole genome shotgun (WGS) entry which is preliminary data.</text>
</comment>
<dbReference type="PROSITE" id="PS50012">
    <property type="entry name" value="RCC1_3"/>
    <property type="match status" value="7"/>
</dbReference>
<keyword evidence="2" id="KW-0677">Repeat</keyword>
<dbReference type="AlphaFoldDB" id="A0A7K1FPN2"/>
<evidence type="ECO:0000259" key="3">
    <source>
        <dbReference type="Pfam" id="PF25390"/>
    </source>
</evidence>
<accession>A0A7K1FPN2</accession>
<dbReference type="EMBL" id="WLYK01000008">
    <property type="protein sequence ID" value="MTD16105.1"/>
    <property type="molecule type" value="Genomic_DNA"/>
</dbReference>
<dbReference type="SUPFAM" id="SSF50985">
    <property type="entry name" value="RCC1/BLIP-II"/>
    <property type="match status" value="1"/>
</dbReference>
<dbReference type="InterPro" id="IPR051553">
    <property type="entry name" value="Ran_GTPase-activating"/>
</dbReference>
<reference evidence="4 5" key="1">
    <citation type="submission" date="2019-11" db="EMBL/GenBank/DDBJ databases">
        <authorList>
            <person name="Jiang L.-Q."/>
        </authorList>
    </citation>
    <scope>NUCLEOTIDE SEQUENCE [LARGE SCALE GENOMIC DNA]</scope>
    <source>
        <strain evidence="4 5">YIM 132087</strain>
    </source>
</reference>
<dbReference type="Proteomes" id="UP000460221">
    <property type="component" value="Unassembled WGS sequence"/>
</dbReference>
<dbReference type="InterPro" id="IPR009091">
    <property type="entry name" value="RCC1/BLIP-II"/>
</dbReference>
<keyword evidence="1" id="KW-0344">Guanine-nucleotide releasing factor</keyword>
<sequence>MVPLGRSAGTGTTTYQARLPGFLSDAGAAVGSPFPDAPGVPVRTVRALPALFATVALLVSGVIAVPAAAAVPPGPAAAAAPPPLGTAVAWGLGGSGQIGDGGLVTRAAPVPVAGVPGGTPVSAVSAGGSHTCAVSGGAAYCWGDNTYGQVGDGTTTRRTAPVRVGGPLIGRQVTAIAAGGYHTCAVASGGVYCWGYNFYGELGNGLSGSGSATSLVPVSTGITSGATAVDAGKYRSCAIVGGGALCWGSNSGGQTGRPSNIAVSATPVSVAGFPGAVTLIGGGDEHMCAVAGGAVYCWGDGSYGQRGDGTRSSFQNVPTKVDGGAMTGRVATAVTGGQTHTCAVGSYRVVCWGGNNVGQLGSGSTDADSTVPVLVYNDAFEENWPGPATEFPVIDAGEVHTCVLFVRKPYCWGGNTNDQLGTGDPATGNLRRTPVATDAEHLLAGRDVVLLAAGGATTIVAAEPPIPASFRAVRPARLLDTRSGASIPAGGTVTVQVTGRGPVVGSGIKSVALTITAIGPSATGSVNGWAAGAAVSNTPLLHFTPGSTVGNQMILPLGSGGKVVLRNNSQGRLHLLADVTGYWFSGPPTKPGTFANSVQYRVLDTRAAGRSPIPAGGSVALVPASGGGFGAPVTSPMLLNLSAVAPAAAGNLVVDCDGRPRPGVATVQFVAGRTVANMAVTPSCPAGRIRIWNTSSRPVQVIVDRFGYFLPGTGDTPGAYVPVGPRRILDTRPGALLGSGQVVVVEAWAAVGTNDRREGMLLTLSVTGPSNTGSIAAYPTGIDPATVRTVNFPIGRGVSGAVAVGDWRFGAVDVRNDSPGPIDLIVDLSGWFRANR</sequence>
<evidence type="ECO:0000256" key="2">
    <source>
        <dbReference type="ARBA" id="ARBA00022737"/>
    </source>
</evidence>
<gene>
    <name evidence="4" type="ORF">GIS00_19385</name>
</gene>
<dbReference type="PANTHER" id="PTHR45982">
    <property type="entry name" value="REGULATOR OF CHROMOSOME CONDENSATION"/>
    <property type="match status" value="1"/>
</dbReference>
<evidence type="ECO:0000256" key="1">
    <source>
        <dbReference type="ARBA" id="ARBA00022658"/>
    </source>
</evidence>
<dbReference type="InterPro" id="IPR000408">
    <property type="entry name" value="Reg_chr_condens"/>
</dbReference>
<dbReference type="PANTHER" id="PTHR45982:SF1">
    <property type="entry name" value="REGULATOR OF CHROMOSOME CONDENSATION"/>
    <property type="match status" value="1"/>
</dbReference>
<dbReference type="Pfam" id="PF25390">
    <property type="entry name" value="WD40_RLD"/>
    <property type="match status" value="1"/>
</dbReference>
<dbReference type="InterPro" id="IPR058923">
    <property type="entry name" value="RCC1-like_dom"/>
</dbReference>
<protein>
    <recommendedName>
        <fullName evidence="3">RCC1-like domain-containing protein</fullName>
    </recommendedName>
</protein>
<keyword evidence="5" id="KW-1185">Reference proteome</keyword>
<name>A0A7K1FPN2_9ACTN</name>
<dbReference type="Gene3D" id="2.130.10.30">
    <property type="entry name" value="Regulator of chromosome condensation 1/beta-lactamase-inhibitor protein II"/>
    <property type="match status" value="2"/>
</dbReference>
<evidence type="ECO:0000313" key="5">
    <source>
        <dbReference type="Proteomes" id="UP000460221"/>
    </source>
</evidence>
<dbReference type="GO" id="GO:0005085">
    <property type="term" value="F:guanyl-nucleotide exchange factor activity"/>
    <property type="evidence" value="ECO:0007669"/>
    <property type="project" value="TreeGrafter"/>
</dbReference>
<dbReference type="GO" id="GO:0005737">
    <property type="term" value="C:cytoplasm"/>
    <property type="evidence" value="ECO:0007669"/>
    <property type="project" value="TreeGrafter"/>
</dbReference>
<feature type="domain" description="RCC1-like" evidence="3">
    <location>
        <begin position="88"/>
        <end position="460"/>
    </location>
</feature>
<organism evidence="4 5">
    <name type="scientific">Nakamurella alba</name>
    <dbReference type="NCBI Taxonomy" id="2665158"/>
    <lineage>
        <taxon>Bacteria</taxon>
        <taxon>Bacillati</taxon>
        <taxon>Actinomycetota</taxon>
        <taxon>Actinomycetes</taxon>
        <taxon>Nakamurellales</taxon>
        <taxon>Nakamurellaceae</taxon>
        <taxon>Nakamurella</taxon>
    </lineage>
</organism>
<proteinExistence type="predicted"/>